<protein>
    <submittedName>
        <fullName evidence="1">Type IV pilus biogenesis protein EbsA</fullName>
    </submittedName>
</protein>
<dbReference type="InterPro" id="IPR054652">
    <property type="entry name" value="T4P_EbsA-like"/>
</dbReference>
<evidence type="ECO:0000313" key="2">
    <source>
        <dbReference type="Proteomes" id="UP001576780"/>
    </source>
</evidence>
<comment type="caution">
    <text evidence="1">The sequence shown here is derived from an EMBL/GenBank/DDBJ whole genome shotgun (WGS) entry which is preliminary data.</text>
</comment>
<dbReference type="Proteomes" id="UP001576780">
    <property type="component" value="Unassembled WGS sequence"/>
</dbReference>
<keyword evidence="2" id="KW-1185">Reference proteome</keyword>
<organism evidence="1 2">
    <name type="scientific">Floridaenema evergladense BLCC-F167</name>
    <dbReference type="NCBI Taxonomy" id="3153639"/>
    <lineage>
        <taxon>Bacteria</taxon>
        <taxon>Bacillati</taxon>
        <taxon>Cyanobacteriota</taxon>
        <taxon>Cyanophyceae</taxon>
        <taxon>Oscillatoriophycideae</taxon>
        <taxon>Aerosakkonematales</taxon>
        <taxon>Aerosakkonemataceae</taxon>
        <taxon>Floridanema</taxon>
        <taxon>Floridanema evergladense</taxon>
    </lineage>
</organism>
<dbReference type="RefSeq" id="WP_413281118.1">
    <property type="nucleotide sequence ID" value="NZ_JBHFNT010000279.1"/>
</dbReference>
<gene>
    <name evidence="1" type="primary">ebsA</name>
    <name evidence="1" type="ORF">ACE1CA_30395</name>
</gene>
<accession>A0ABV4WUP1</accession>
<proteinExistence type="predicted"/>
<dbReference type="NCBIfam" id="NF045587">
    <property type="entry name" value="T4P_biogen_EbsA"/>
    <property type="match status" value="1"/>
</dbReference>
<evidence type="ECO:0000313" key="1">
    <source>
        <dbReference type="EMBL" id="MFB2838820.1"/>
    </source>
</evidence>
<name>A0ABV4WUP1_9CYAN</name>
<dbReference type="EMBL" id="JBHFNT010000279">
    <property type="protein sequence ID" value="MFB2838820.1"/>
    <property type="molecule type" value="Genomic_DNA"/>
</dbReference>
<sequence>MTQLLEELKPAQPNIVNIFLPYYHTNKRNILPWALNLYQRGYLEGERQIMGSDNIPFVATWSVNDHILPADLTRCRIQFDRNPEYSYEVTIAAFEFVNCLIELILNFQRDNIKDFSKSFYYRLLQVKQVK</sequence>
<reference evidence="1 2" key="1">
    <citation type="submission" date="2024-09" db="EMBL/GenBank/DDBJ databases">
        <title>Floridaenema gen nov. (Aerosakkonemataceae, Aerosakkonematales ord. nov., Cyanobacteria) from benthic tropical and subtropical fresh waters, with the description of four new species.</title>
        <authorList>
            <person name="Moretto J.A."/>
            <person name="Berthold D.E."/>
            <person name="Lefler F.W."/>
            <person name="Huang I.-S."/>
            <person name="Laughinghouse H. IV."/>
        </authorList>
    </citation>
    <scope>NUCLEOTIDE SEQUENCE [LARGE SCALE GENOMIC DNA]</scope>
    <source>
        <strain evidence="1 2">BLCC-F167</strain>
    </source>
</reference>